<evidence type="ECO:0000313" key="1">
    <source>
        <dbReference type="EMBL" id="CUS06000.1"/>
    </source>
</evidence>
<dbReference type="KEGG" id="pbf:CFX0092_B0466"/>
<dbReference type="EMBL" id="LN890656">
    <property type="protein sequence ID" value="CUS06000.1"/>
    <property type="molecule type" value="Genomic_DNA"/>
</dbReference>
<sequence>MREYWVIDPRPGRQRADFFRLLPEGRYELFATEDDERVESGVLAGFWLNPAWLWEAEERDPLLTLMETRGLSAEATEQIQTLLRGSES</sequence>
<dbReference type="Proteomes" id="UP000215027">
    <property type="component" value="Chromosome II"/>
</dbReference>
<organism evidence="1 2">
    <name type="scientific">Candidatus Promineifilum breve</name>
    <dbReference type="NCBI Taxonomy" id="1806508"/>
    <lineage>
        <taxon>Bacteria</taxon>
        <taxon>Bacillati</taxon>
        <taxon>Chloroflexota</taxon>
        <taxon>Ardenticatenia</taxon>
        <taxon>Candidatus Promineifilales</taxon>
        <taxon>Candidatus Promineifilaceae</taxon>
        <taxon>Candidatus Promineifilum</taxon>
    </lineage>
</organism>
<name>A0A160TA83_9CHLR</name>
<accession>A0A160TA83</accession>
<reference evidence="1" key="1">
    <citation type="submission" date="2016-01" db="EMBL/GenBank/DDBJ databases">
        <authorList>
            <person name="Mcilroy J.S."/>
            <person name="Karst M S."/>
            <person name="Albertsen M."/>
        </authorList>
    </citation>
    <scope>NUCLEOTIDE SEQUENCE</scope>
    <source>
        <strain evidence="1">Cfx-K</strain>
    </source>
</reference>
<dbReference type="AlphaFoldDB" id="A0A160TA83"/>
<gene>
    <name evidence="1" type="ORF">CFX0092_B0466</name>
</gene>
<protein>
    <submittedName>
        <fullName evidence="1">Uncharacterized protein</fullName>
    </submittedName>
</protein>
<evidence type="ECO:0000313" key="2">
    <source>
        <dbReference type="Proteomes" id="UP000215027"/>
    </source>
</evidence>
<keyword evidence="2" id="KW-1185">Reference proteome</keyword>
<proteinExistence type="predicted"/>